<evidence type="ECO:0000256" key="3">
    <source>
        <dbReference type="ARBA" id="ARBA00023143"/>
    </source>
</evidence>
<comment type="function">
    <text evidence="4">Flagellin is the subunit protein which polymerizes to form the filaments of bacterial flagella.</text>
</comment>
<protein>
    <recommendedName>
        <fullName evidence="2 4">Flagellin</fullName>
    </recommendedName>
</protein>
<dbReference type="InterPro" id="IPR001029">
    <property type="entry name" value="Flagellin_N"/>
</dbReference>
<keyword evidence="7" id="KW-0282">Flagellum</keyword>
<dbReference type="InterPro" id="IPR042187">
    <property type="entry name" value="Flagellin_C_sub2"/>
</dbReference>
<keyword evidence="8" id="KW-1185">Reference proteome</keyword>
<comment type="similarity">
    <text evidence="1 4">Belongs to the bacterial flagellin family.</text>
</comment>
<name>A0A840DQ01_9BACL</name>
<feature type="domain" description="Flagellin N-terminal" evidence="5">
    <location>
        <begin position="3"/>
        <end position="138"/>
    </location>
</feature>
<evidence type="ECO:0000256" key="1">
    <source>
        <dbReference type="ARBA" id="ARBA00005709"/>
    </source>
</evidence>
<dbReference type="PANTHER" id="PTHR42792:SF2">
    <property type="entry name" value="FLAGELLIN"/>
    <property type="match status" value="1"/>
</dbReference>
<feature type="domain" description="Flagellin C-terminal" evidence="6">
    <location>
        <begin position="301"/>
        <end position="385"/>
    </location>
</feature>
<proteinExistence type="inferred from homology"/>
<dbReference type="RefSeq" id="WP_183184083.1">
    <property type="nucleotide sequence ID" value="NZ_BMNP01000006.1"/>
</dbReference>
<reference evidence="7 8" key="1">
    <citation type="submission" date="2020-08" db="EMBL/GenBank/DDBJ databases">
        <title>Genomic Encyclopedia of Type Strains, Phase IV (KMG-IV): sequencing the most valuable type-strain genomes for metagenomic binning, comparative biology and taxonomic classification.</title>
        <authorList>
            <person name="Goeker M."/>
        </authorList>
    </citation>
    <scope>NUCLEOTIDE SEQUENCE [LARGE SCALE GENOMIC DNA]</scope>
    <source>
        <strain evidence="7 8">DSM 17075</strain>
    </source>
</reference>
<dbReference type="PANTHER" id="PTHR42792">
    <property type="entry name" value="FLAGELLIN"/>
    <property type="match status" value="1"/>
</dbReference>
<dbReference type="AlphaFoldDB" id="A0A840DQ01"/>
<keyword evidence="3 4" id="KW-0975">Bacterial flagellum</keyword>
<dbReference type="GO" id="GO:0005198">
    <property type="term" value="F:structural molecule activity"/>
    <property type="evidence" value="ECO:0007669"/>
    <property type="project" value="UniProtKB-UniRule"/>
</dbReference>
<evidence type="ECO:0000256" key="2">
    <source>
        <dbReference type="ARBA" id="ARBA00020110"/>
    </source>
</evidence>
<evidence type="ECO:0000256" key="4">
    <source>
        <dbReference type="RuleBase" id="RU362073"/>
    </source>
</evidence>
<organism evidence="7 8">
    <name type="scientific">Anoxybacteroides voinovskiense</name>
    <dbReference type="NCBI Taxonomy" id="230470"/>
    <lineage>
        <taxon>Bacteria</taxon>
        <taxon>Bacillati</taxon>
        <taxon>Bacillota</taxon>
        <taxon>Bacilli</taxon>
        <taxon>Bacillales</taxon>
        <taxon>Anoxybacillaceae</taxon>
        <taxon>Anoxybacteroides</taxon>
    </lineage>
</organism>
<dbReference type="Gene3D" id="1.20.1330.10">
    <property type="entry name" value="f41 fragment of flagellin, N-terminal domain"/>
    <property type="match status" value="1"/>
</dbReference>
<gene>
    <name evidence="7" type="ORF">GGR02_001515</name>
</gene>
<sequence length="386" mass="40407">MRINHNIAALNTYRQLTAGTQAAGKSMEKLSSGLRINRAGDDAAGLAISEKMRGQIRGLEMASKNSQDGISLIQTAEGALNETHSILQRMRELAIQAANDTNTDADRSEIQKEINQLTDEIDRIATTTEFNTKKLLNGGLKGVQASVGASLKFAASNAAAAVNVTAAASVIAAMAGSISDTIRFRLTQGTATTSGNVSVSRALNSVMTASIGTDGTVTIGSVVVGSIDVTAFKAGDTITVSFTKAEDAVTTDNALRFHIGANTAQEITVGIGDLAAQSLGVKSGSTYLDVSTQFGAEASVDRLDAAIAKVSAERSKLGAYQNRLEHTINNLGTAAENLTAAESRIRDVDMAKEMMEFTKNNILSQAAQAMLAQANQQPQGVLQLLR</sequence>
<dbReference type="InterPro" id="IPR046358">
    <property type="entry name" value="Flagellin_C"/>
</dbReference>
<comment type="caution">
    <text evidence="7">The sequence shown here is derived from an EMBL/GenBank/DDBJ whole genome shotgun (WGS) entry which is preliminary data.</text>
</comment>
<keyword evidence="7" id="KW-0966">Cell projection</keyword>
<dbReference type="PRINTS" id="PR00207">
    <property type="entry name" value="FLAGELLIN"/>
</dbReference>
<accession>A0A840DQ01</accession>
<dbReference type="GO" id="GO:0009288">
    <property type="term" value="C:bacterial-type flagellum"/>
    <property type="evidence" value="ECO:0007669"/>
    <property type="project" value="UniProtKB-SubCell"/>
</dbReference>
<dbReference type="Gene3D" id="3.30.70.2120">
    <property type="match status" value="1"/>
</dbReference>
<dbReference type="Proteomes" id="UP000559598">
    <property type="component" value="Unassembled WGS sequence"/>
</dbReference>
<keyword evidence="7" id="KW-0969">Cilium</keyword>
<dbReference type="Pfam" id="PF00669">
    <property type="entry name" value="Flagellin_N"/>
    <property type="match status" value="1"/>
</dbReference>
<comment type="subcellular location">
    <subcellularLocation>
        <location evidence="4">Secreted</location>
    </subcellularLocation>
    <subcellularLocation>
        <location evidence="4">Bacterial flagellum</location>
    </subcellularLocation>
</comment>
<keyword evidence="4" id="KW-0964">Secreted</keyword>
<dbReference type="SUPFAM" id="SSF64518">
    <property type="entry name" value="Phase 1 flagellin"/>
    <property type="match status" value="1"/>
</dbReference>
<dbReference type="Gene3D" id="6.10.10.10">
    <property type="entry name" value="Flagellar export chaperone, C-terminal domain"/>
    <property type="match status" value="1"/>
</dbReference>
<dbReference type="Pfam" id="PF00700">
    <property type="entry name" value="Flagellin_C"/>
    <property type="match status" value="1"/>
</dbReference>
<dbReference type="EMBL" id="JACIDE010000008">
    <property type="protein sequence ID" value="MBB4073753.1"/>
    <property type="molecule type" value="Genomic_DNA"/>
</dbReference>
<evidence type="ECO:0000259" key="5">
    <source>
        <dbReference type="Pfam" id="PF00669"/>
    </source>
</evidence>
<evidence type="ECO:0000259" key="6">
    <source>
        <dbReference type="Pfam" id="PF00700"/>
    </source>
</evidence>
<evidence type="ECO:0000313" key="7">
    <source>
        <dbReference type="EMBL" id="MBB4073753.1"/>
    </source>
</evidence>
<dbReference type="InterPro" id="IPR001492">
    <property type="entry name" value="Flagellin"/>
</dbReference>
<evidence type="ECO:0000313" key="8">
    <source>
        <dbReference type="Proteomes" id="UP000559598"/>
    </source>
</evidence>
<dbReference type="GO" id="GO:0005576">
    <property type="term" value="C:extracellular region"/>
    <property type="evidence" value="ECO:0007669"/>
    <property type="project" value="UniProtKB-SubCell"/>
</dbReference>